<protein>
    <submittedName>
        <fullName evidence="2">Uncharacterized protein</fullName>
    </submittedName>
</protein>
<sequence length="116" mass="12503">MPVWSFSSLQFAAGYRRELRVSEQEEGELIVEGLLNISWGLRRPIRLQMQDDHERIRPPPSSTSWHSGCALDGQGSPIPSEGQQTAQQAPPTVEITAPDDPPGGTAGPDDAAEGPS</sequence>
<organism evidence="2 3">
    <name type="scientific">Muraenolepis orangiensis</name>
    <name type="common">Patagonian moray cod</name>
    <dbReference type="NCBI Taxonomy" id="630683"/>
    <lineage>
        <taxon>Eukaryota</taxon>
        <taxon>Metazoa</taxon>
        <taxon>Chordata</taxon>
        <taxon>Craniata</taxon>
        <taxon>Vertebrata</taxon>
        <taxon>Euteleostomi</taxon>
        <taxon>Actinopterygii</taxon>
        <taxon>Neopterygii</taxon>
        <taxon>Teleostei</taxon>
        <taxon>Neoteleostei</taxon>
        <taxon>Acanthomorphata</taxon>
        <taxon>Zeiogadaria</taxon>
        <taxon>Gadariae</taxon>
        <taxon>Gadiformes</taxon>
        <taxon>Muraenolepidoidei</taxon>
        <taxon>Muraenolepididae</taxon>
        <taxon>Muraenolepis</taxon>
    </lineage>
</organism>
<feature type="compositionally biased region" description="Polar residues" evidence="1">
    <location>
        <begin position="81"/>
        <end position="90"/>
    </location>
</feature>
<accession>A0A9Q0EB58</accession>
<gene>
    <name evidence="2" type="ORF">NHX12_028291</name>
</gene>
<evidence type="ECO:0000256" key="1">
    <source>
        <dbReference type="SAM" id="MobiDB-lite"/>
    </source>
</evidence>
<feature type="region of interest" description="Disordered" evidence="1">
    <location>
        <begin position="50"/>
        <end position="116"/>
    </location>
</feature>
<feature type="compositionally biased region" description="Low complexity" evidence="1">
    <location>
        <begin position="107"/>
        <end position="116"/>
    </location>
</feature>
<keyword evidence="3" id="KW-1185">Reference proteome</keyword>
<proteinExistence type="predicted"/>
<reference evidence="2" key="1">
    <citation type="submission" date="2022-07" db="EMBL/GenBank/DDBJ databases">
        <title>Chromosome-level genome of Muraenolepis orangiensis.</title>
        <authorList>
            <person name="Kim J."/>
        </authorList>
    </citation>
    <scope>NUCLEOTIDE SEQUENCE</scope>
    <source>
        <strain evidence="2">KU_S4_2022</strain>
        <tissue evidence="2">Muscle</tissue>
    </source>
</reference>
<comment type="caution">
    <text evidence="2">The sequence shown here is derived from an EMBL/GenBank/DDBJ whole genome shotgun (WGS) entry which is preliminary data.</text>
</comment>
<evidence type="ECO:0000313" key="3">
    <source>
        <dbReference type="Proteomes" id="UP001148018"/>
    </source>
</evidence>
<dbReference type="Proteomes" id="UP001148018">
    <property type="component" value="Unassembled WGS sequence"/>
</dbReference>
<dbReference type="AlphaFoldDB" id="A0A9Q0EB58"/>
<evidence type="ECO:0000313" key="2">
    <source>
        <dbReference type="EMBL" id="KAJ3603546.1"/>
    </source>
</evidence>
<name>A0A9Q0EB58_9TELE</name>
<dbReference type="OrthoDB" id="9976881at2759"/>
<dbReference type="EMBL" id="JANIIK010000044">
    <property type="protein sequence ID" value="KAJ3603546.1"/>
    <property type="molecule type" value="Genomic_DNA"/>
</dbReference>